<dbReference type="PATRIC" id="fig|1423727.3.peg.441"/>
<dbReference type="OrthoDB" id="2321003at2"/>
<proteinExistence type="predicted"/>
<organism evidence="2 3">
    <name type="scientific">Lacticaseibacillus brantae DSM 23927</name>
    <dbReference type="NCBI Taxonomy" id="1423727"/>
    <lineage>
        <taxon>Bacteria</taxon>
        <taxon>Bacillati</taxon>
        <taxon>Bacillota</taxon>
        <taxon>Bacilli</taxon>
        <taxon>Lactobacillales</taxon>
        <taxon>Lactobacillaceae</taxon>
        <taxon>Lacticaseibacillus</taxon>
    </lineage>
</organism>
<keyword evidence="1" id="KW-0732">Signal</keyword>
<dbReference type="EMBL" id="AYZQ01000001">
    <property type="protein sequence ID" value="KRM72729.1"/>
    <property type="molecule type" value="Genomic_DNA"/>
</dbReference>
<feature type="chain" id="PRO_5039470549" description="Lipoprotein" evidence="1">
    <location>
        <begin position="20"/>
        <end position="172"/>
    </location>
</feature>
<comment type="caution">
    <text evidence="2">The sequence shown here is derived from an EMBL/GenBank/DDBJ whole genome shotgun (WGS) entry which is preliminary data.</text>
</comment>
<evidence type="ECO:0000313" key="3">
    <source>
        <dbReference type="Proteomes" id="UP000051672"/>
    </source>
</evidence>
<dbReference type="PROSITE" id="PS51257">
    <property type="entry name" value="PROKAR_LIPOPROTEIN"/>
    <property type="match status" value="1"/>
</dbReference>
<evidence type="ECO:0000313" key="2">
    <source>
        <dbReference type="EMBL" id="KRM72729.1"/>
    </source>
</evidence>
<dbReference type="STRING" id="1423727.FC34_GL000439"/>
<sequence>MKKYTLGLAVLATISLGLAGCQNNQKSASSSSIKTTIKSNQYNAQALQKRYDKICDQVISPLTAIRYSATMAELKKQTAKNQQILDDINLELQNNTSVPALTKALTQYVTISKAVLTDIANNNPDTFKTDSQKFSTLTNQIAQQYFQGELPKSMVTYTKMTASTSSSTSSSN</sequence>
<name>A0A0R2B8L5_9LACO</name>
<reference evidence="2 3" key="1">
    <citation type="journal article" date="2015" name="Genome Announc.">
        <title>Expanding the biotechnology potential of lactobacilli through comparative genomics of 213 strains and associated genera.</title>
        <authorList>
            <person name="Sun Z."/>
            <person name="Harris H.M."/>
            <person name="McCann A."/>
            <person name="Guo C."/>
            <person name="Argimon S."/>
            <person name="Zhang W."/>
            <person name="Yang X."/>
            <person name="Jeffery I.B."/>
            <person name="Cooney J.C."/>
            <person name="Kagawa T.F."/>
            <person name="Liu W."/>
            <person name="Song Y."/>
            <person name="Salvetti E."/>
            <person name="Wrobel A."/>
            <person name="Rasinkangas P."/>
            <person name="Parkhill J."/>
            <person name="Rea M.C."/>
            <person name="O'Sullivan O."/>
            <person name="Ritari J."/>
            <person name="Douillard F.P."/>
            <person name="Paul Ross R."/>
            <person name="Yang R."/>
            <person name="Briner A.E."/>
            <person name="Felis G.E."/>
            <person name="de Vos W.M."/>
            <person name="Barrangou R."/>
            <person name="Klaenhammer T.R."/>
            <person name="Caufield P.W."/>
            <person name="Cui Y."/>
            <person name="Zhang H."/>
            <person name="O'Toole P.W."/>
        </authorList>
    </citation>
    <scope>NUCLEOTIDE SEQUENCE [LARGE SCALE GENOMIC DNA]</scope>
    <source>
        <strain evidence="2 3">DSM 23927</strain>
    </source>
</reference>
<dbReference type="Proteomes" id="UP000051672">
    <property type="component" value="Unassembled WGS sequence"/>
</dbReference>
<dbReference type="AlphaFoldDB" id="A0A0R2B8L5"/>
<evidence type="ECO:0008006" key="4">
    <source>
        <dbReference type="Google" id="ProtNLM"/>
    </source>
</evidence>
<feature type="signal peptide" evidence="1">
    <location>
        <begin position="1"/>
        <end position="19"/>
    </location>
</feature>
<dbReference type="RefSeq" id="WP_057893745.1">
    <property type="nucleotide sequence ID" value="NZ_AYZQ01000001.1"/>
</dbReference>
<accession>A0A0R2B8L5</accession>
<gene>
    <name evidence="2" type="ORF">FC34_GL000439</name>
</gene>
<keyword evidence="3" id="KW-1185">Reference proteome</keyword>
<protein>
    <recommendedName>
        <fullName evidence="4">Lipoprotein</fullName>
    </recommendedName>
</protein>
<evidence type="ECO:0000256" key="1">
    <source>
        <dbReference type="SAM" id="SignalP"/>
    </source>
</evidence>